<accession>A0A3E0L9B7</accession>
<evidence type="ECO:0000313" key="2">
    <source>
        <dbReference type="Proteomes" id="UP000256873"/>
    </source>
</evidence>
<sequence length="387" mass="44644">MLMEIDDGIKLQKILVRSSFLVTADDRRNSLEACGLAEFCELKLDQTSGKFVRDLLVQLLKIEVPYNKSNQLGLIVFLEYLHGADLSLYPEDKNFIKDVVDKLAKSVKKVAENLDGSPEQSKWEQQQKASIQKPQRNQINNLLAQGREESDTSISLQQTLKVDRSLIINYNLDKLMSAFRQKVGYEGAFVFAVAGEFVILEQYIIERIRRELKQKTGRKNERLEISLYRDSIATSADIKSKFLEKHQLECFTDLFKIQYNSDLVLIIWNYDIPPKIIKSLSQDFWTDTHSSIDPYLTGKSRCFVILWANLQGKRILTGFPALPTPKRFEPDDLLPWFRGQLQILGIEEKGIENYLKRLESQYGNLIGTYQEMNQIVRELQGSSKLYG</sequence>
<evidence type="ECO:0000313" key="1">
    <source>
        <dbReference type="EMBL" id="REJ44111.1"/>
    </source>
</evidence>
<proteinExistence type="predicted"/>
<protein>
    <submittedName>
        <fullName evidence="1">Uncharacterized protein</fullName>
    </submittedName>
</protein>
<reference evidence="1 2" key="1">
    <citation type="submission" date="2017-10" db="EMBL/GenBank/DDBJ databases">
        <title>A large-scale comparative metagenomic study reveals the eutrophication-driven functional interactions in six Microcystis-epibionts communities.</title>
        <authorList>
            <person name="Li Q."/>
            <person name="Lin F."/>
        </authorList>
    </citation>
    <scope>NUCLEOTIDE SEQUENCE [LARGE SCALE GENOMIC DNA]</scope>
    <source>
        <strain evidence="1">TF09</strain>
    </source>
</reference>
<dbReference type="EMBL" id="QQWC01000001">
    <property type="protein sequence ID" value="REJ44111.1"/>
    <property type="molecule type" value="Genomic_DNA"/>
</dbReference>
<gene>
    <name evidence="1" type="ORF">DWQ54_00715</name>
</gene>
<organism evidence="1 2">
    <name type="scientific">Microcystis flos-aquae TF09</name>
    <dbReference type="NCBI Taxonomy" id="2060473"/>
    <lineage>
        <taxon>Bacteria</taxon>
        <taxon>Bacillati</taxon>
        <taxon>Cyanobacteriota</taxon>
        <taxon>Cyanophyceae</taxon>
        <taxon>Oscillatoriophycideae</taxon>
        <taxon>Chroococcales</taxon>
        <taxon>Microcystaceae</taxon>
        <taxon>Microcystis</taxon>
    </lineage>
</organism>
<comment type="caution">
    <text evidence="1">The sequence shown here is derived from an EMBL/GenBank/DDBJ whole genome shotgun (WGS) entry which is preliminary data.</text>
</comment>
<name>A0A3E0L9B7_9CHRO</name>
<dbReference type="Proteomes" id="UP000256873">
    <property type="component" value="Unassembled WGS sequence"/>
</dbReference>
<dbReference type="AlphaFoldDB" id="A0A3E0L9B7"/>